<evidence type="ECO:0000313" key="2">
    <source>
        <dbReference type="EMBL" id="SAL97208.1"/>
    </source>
</evidence>
<dbReference type="InterPro" id="IPR002589">
    <property type="entry name" value="Macro_dom"/>
</dbReference>
<dbReference type="OrthoDB" id="6077599at2759"/>
<gene>
    <name evidence="2" type="primary">ABSGL_02679.1 scaffold 3684</name>
</gene>
<dbReference type="EMBL" id="LT551602">
    <property type="protein sequence ID" value="SAL97208.1"/>
    <property type="molecule type" value="Genomic_DNA"/>
</dbReference>
<reference evidence="2" key="1">
    <citation type="submission" date="2016-04" db="EMBL/GenBank/DDBJ databases">
        <authorList>
            <person name="Evans L.H."/>
            <person name="Alamgir A."/>
            <person name="Owens N."/>
            <person name="Weber N.D."/>
            <person name="Virtaneva K."/>
            <person name="Barbian K."/>
            <person name="Babar A."/>
            <person name="Rosenke K."/>
        </authorList>
    </citation>
    <scope>NUCLEOTIDE SEQUENCE [LARGE SCALE GENOMIC DNA]</scope>
    <source>
        <strain evidence="2">CBS 101.48</strain>
    </source>
</reference>
<organism evidence="2">
    <name type="scientific">Absidia glauca</name>
    <name type="common">Pin mould</name>
    <dbReference type="NCBI Taxonomy" id="4829"/>
    <lineage>
        <taxon>Eukaryota</taxon>
        <taxon>Fungi</taxon>
        <taxon>Fungi incertae sedis</taxon>
        <taxon>Mucoromycota</taxon>
        <taxon>Mucoromycotina</taxon>
        <taxon>Mucoromycetes</taxon>
        <taxon>Mucorales</taxon>
        <taxon>Cunninghamellaceae</taxon>
        <taxon>Absidia</taxon>
    </lineage>
</organism>
<proteinExistence type="predicted"/>
<dbReference type="Gene3D" id="3.40.220.10">
    <property type="entry name" value="Leucine Aminopeptidase, subunit E, domain 1"/>
    <property type="match status" value="1"/>
</dbReference>
<feature type="domain" description="Macro" evidence="1">
    <location>
        <begin position="4"/>
        <end position="185"/>
    </location>
</feature>
<dbReference type="PROSITE" id="PS51154">
    <property type="entry name" value="MACRO"/>
    <property type="match status" value="1"/>
</dbReference>
<evidence type="ECO:0000259" key="1">
    <source>
        <dbReference type="PROSITE" id="PS51154"/>
    </source>
</evidence>
<dbReference type="InterPro" id="IPR043472">
    <property type="entry name" value="Macro_dom-like"/>
</dbReference>
<dbReference type="SUPFAM" id="SSF52949">
    <property type="entry name" value="Macro domain-like"/>
    <property type="match status" value="1"/>
</dbReference>
<dbReference type="STRING" id="4829.A0A163LVZ8"/>
<evidence type="ECO:0000313" key="3">
    <source>
        <dbReference type="Proteomes" id="UP000078561"/>
    </source>
</evidence>
<accession>A0A163LVZ8</accession>
<dbReference type="Proteomes" id="UP000078561">
    <property type="component" value="Unassembled WGS sequence"/>
</dbReference>
<dbReference type="SMART" id="SM00506">
    <property type="entry name" value="A1pp"/>
    <property type="match status" value="1"/>
</dbReference>
<name>A0A163LVZ8_ABSGL</name>
<dbReference type="Pfam" id="PF01661">
    <property type="entry name" value="Macro"/>
    <property type="match status" value="1"/>
</dbReference>
<dbReference type="AlphaFoldDB" id="A0A163LVZ8"/>
<sequence>MGYLPGAFQSPKVSTKVSVLLEDITKLHVDAIVNPTNPNFYNGGGRTTTAAILKGAGAGLANELTLRPRLEYGNATTTPSFELPCHYVIHTAVPAANEPGSNGTLASCYRNSLKELAGQRKDTIAFPCIGTGVQRFDHERAAHIAMAAVREFFDNDHMNQVKHVIFCVYSEEDKDIYQRLTLSYFA</sequence>
<protein>
    <recommendedName>
        <fullName evidence="1">Macro domain-containing protein</fullName>
    </recommendedName>
</protein>
<keyword evidence="3" id="KW-1185">Reference proteome</keyword>
<dbReference type="PANTHER" id="PTHR11106:SF27">
    <property type="entry name" value="MACRO DOMAIN-CONTAINING PROTEIN"/>
    <property type="match status" value="1"/>
</dbReference>
<dbReference type="InParanoid" id="A0A163LVZ8"/>
<dbReference type="PANTHER" id="PTHR11106">
    <property type="entry name" value="GANGLIOSIDE INDUCED DIFFERENTIATION ASSOCIATED PROTEIN 2-RELATED"/>
    <property type="match status" value="1"/>
</dbReference>